<dbReference type="GO" id="GO:0032787">
    <property type="term" value="P:monocarboxylic acid metabolic process"/>
    <property type="evidence" value="ECO:0007669"/>
    <property type="project" value="UniProtKB-ARBA"/>
</dbReference>
<dbReference type="PANTHER" id="PTHR42879">
    <property type="entry name" value="3-OXOACYL-(ACYL-CARRIER-PROTEIN) REDUCTASE"/>
    <property type="match status" value="1"/>
</dbReference>
<dbReference type="AlphaFoldDB" id="A0A6C0JL79"/>
<dbReference type="Pfam" id="PF00106">
    <property type="entry name" value="adh_short"/>
    <property type="match status" value="1"/>
</dbReference>
<comment type="similarity">
    <text evidence="1">Belongs to the short-chain dehydrogenases/reductases (SDR) family.</text>
</comment>
<dbReference type="PRINTS" id="PR00081">
    <property type="entry name" value="GDHRDH"/>
</dbReference>
<organism evidence="2">
    <name type="scientific">viral metagenome</name>
    <dbReference type="NCBI Taxonomy" id="1070528"/>
    <lineage>
        <taxon>unclassified sequences</taxon>
        <taxon>metagenomes</taxon>
        <taxon>organismal metagenomes</taxon>
    </lineage>
</organism>
<sequence length="229" mass="25889">MKTTLITGTSKGIGYNLCKHYLNKNHKVISISRSDIFFNHKNLLHLQQDITNINCHENILKLVKDEKIDNCIINAGINKDAMFHKMKYNEWFDTINTNLISIYNILNPVIENMRRYENGNIIFVSSVIGKKGLIGGSNYACSKSAIYGLTKSLALENAGKNILVNSISPGYINDGMGNNILDKNKLELFKSIPLKKFGETEDILHITDYLLEKNKYMTGSNIDINGGYY</sequence>
<name>A0A6C0JL79_9ZZZZ</name>
<dbReference type="PANTHER" id="PTHR42879:SF2">
    <property type="entry name" value="3-OXOACYL-[ACYL-CARRIER-PROTEIN] REDUCTASE FABG"/>
    <property type="match status" value="1"/>
</dbReference>
<dbReference type="Gene3D" id="3.40.50.720">
    <property type="entry name" value="NAD(P)-binding Rossmann-like Domain"/>
    <property type="match status" value="1"/>
</dbReference>
<protein>
    <submittedName>
        <fullName evidence="2">Uncharacterized protein</fullName>
    </submittedName>
</protein>
<dbReference type="InterPro" id="IPR036291">
    <property type="entry name" value="NAD(P)-bd_dom_sf"/>
</dbReference>
<reference evidence="2" key="1">
    <citation type="journal article" date="2020" name="Nature">
        <title>Giant virus diversity and host interactions through global metagenomics.</title>
        <authorList>
            <person name="Schulz F."/>
            <person name="Roux S."/>
            <person name="Paez-Espino D."/>
            <person name="Jungbluth S."/>
            <person name="Walsh D.A."/>
            <person name="Denef V.J."/>
            <person name="McMahon K.D."/>
            <person name="Konstantinidis K.T."/>
            <person name="Eloe-Fadrosh E.A."/>
            <person name="Kyrpides N.C."/>
            <person name="Woyke T."/>
        </authorList>
    </citation>
    <scope>NUCLEOTIDE SEQUENCE</scope>
    <source>
        <strain evidence="2">GVMAG-M-3300027736-24</strain>
    </source>
</reference>
<dbReference type="InterPro" id="IPR002347">
    <property type="entry name" value="SDR_fam"/>
</dbReference>
<dbReference type="InterPro" id="IPR020904">
    <property type="entry name" value="Sc_DH/Rdtase_CS"/>
</dbReference>
<proteinExistence type="inferred from homology"/>
<evidence type="ECO:0000256" key="1">
    <source>
        <dbReference type="ARBA" id="ARBA00006484"/>
    </source>
</evidence>
<accession>A0A6C0JL79</accession>
<dbReference type="PRINTS" id="PR00080">
    <property type="entry name" value="SDRFAMILY"/>
</dbReference>
<dbReference type="PROSITE" id="PS00061">
    <property type="entry name" value="ADH_SHORT"/>
    <property type="match status" value="1"/>
</dbReference>
<dbReference type="InterPro" id="IPR050259">
    <property type="entry name" value="SDR"/>
</dbReference>
<dbReference type="EMBL" id="MN740417">
    <property type="protein sequence ID" value="QHU05520.1"/>
    <property type="molecule type" value="Genomic_DNA"/>
</dbReference>
<evidence type="ECO:0000313" key="2">
    <source>
        <dbReference type="EMBL" id="QHU05520.1"/>
    </source>
</evidence>
<dbReference type="SUPFAM" id="SSF51735">
    <property type="entry name" value="NAD(P)-binding Rossmann-fold domains"/>
    <property type="match status" value="1"/>
</dbReference>